<keyword evidence="5" id="KW-0456">Lyase</keyword>
<proteinExistence type="inferred from homology"/>
<comment type="pathway">
    <text evidence="1">Carbohydrate degradation; glycolysis; D-glyceraldehyde 3-phosphate and glycerone phosphate from D-glucose: step 4/4.</text>
</comment>
<evidence type="ECO:0000256" key="3">
    <source>
        <dbReference type="ARBA" id="ARBA00013068"/>
    </source>
</evidence>
<comment type="similarity">
    <text evidence="2">Belongs to the class I fructose-bisphosphate aldolase family.</text>
</comment>
<dbReference type="GO" id="GO:0004332">
    <property type="term" value="F:fructose-bisphosphate aldolase activity"/>
    <property type="evidence" value="ECO:0007669"/>
    <property type="project" value="UniProtKB-EC"/>
</dbReference>
<dbReference type="Pfam" id="PF00274">
    <property type="entry name" value="Glycolytic"/>
    <property type="match status" value="1"/>
</dbReference>
<dbReference type="InterPro" id="IPR000741">
    <property type="entry name" value="FBA_I"/>
</dbReference>
<dbReference type="GO" id="GO:0006096">
    <property type="term" value="P:glycolytic process"/>
    <property type="evidence" value="ECO:0007669"/>
    <property type="project" value="UniProtKB-UniPathway"/>
</dbReference>
<dbReference type="OMA" id="YIYLEGT"/>
<keyword evidence="4" id="KW-0324">Glycolysis</keyword>
<evidence type="ECO:0000256" key="4">
    <source>
        <dbReference type="ARBA" id="ARBA00023152"/>
    </source>
</evidence>
<dbReference type="WBParaSite" id="MhA1_Contig1360.frz3.fgene1">
    <property type="protein sequence ID" value="MhA1_Contig1360.frz3.fgene1"/>
    <property type="gene ID" value="MhA1_Contig1360.frz3.fgene1"/>
</dbReference>
<name>A0A1I8B4B6_MELHA</name>
<dbReference type="SUPFAM" id="SSF51569">
    <property type="entry name" value="Aldolase"/>
    <property type="match status" value="1"/>
</dbReference>
<evidence type="ECO:0000256" key="5">
    <source>
        <dbReference type="ARBA" id="ARBA00023239"/>
    </source>
</evidence>
<dbReference type="InterPro" id="IPR013785">
    <property type="entry name" value="Aldolase_TIM"/>
</dbReference>
<protein>
    <recommendedName>
        <fullName evidence="3">fructose-bisphosphate aldolase</fullName>
        <ecNumber evidence="3">4.1.2.13</ecNumber>
    </recommendedName>
</protein>
<evidence type="ECO:0000313" key="6">
    <source>
        <dbReference type="Proteomes" id="UP000095281"/>
    </source>
</evidence>
<evidence type="ECO:0000256" key="1">
    <source>
        <dbReference type="ARBA" id="ARBA00004714"/>
    </source>
</evidence>
<evidence type="ECO:0000256" key="2">
    <source>
        <dbReference type="ARBA" id="ARBA00010387"/>
    </source>
</evidence>
<dbReference type="Gene3D" id="3.20.20.70">
    <property type="entry name" value="Aldolase class I"/>
    <property type="match status" value="1"/>
</dbReference>
<dbReference type="Proteomes" id="UP000095281">
    <property type="component" value="Unplaced"/>
</dbReference>
<accession>A0A1I8B4B6</accession>
<dbReference type="EC" id="4.1.2.13" evidence="3"/>
<sequence length="220" mass="23834">MSGAKKKSLLDFMSGAHGGSGSNKQQKQMDGQLFKSDSCERFVDLNALLIKVDTGVVKAGTLDEGTTQGLDKLSELCAEYKKGGCDFTKWRCIIIIGPHKPHLAFLENANVLAHYASICQQNVPIVEPEVLCDGDHDIERCAKVCHRNDSCLCLQSVGRSSYLLEGTLLKPNMVTPGHSSAKKATPEEIGLATITALQRGVPIAVPGKDFENLFSNLIYL</sequence>
<keyword evidence="6" id="KW-1185">Reference proteome</keyword>
<evidence type="ECO:0000313" key="7">
    <source>
        <dbReference type="WBParaSite" id="MhA1_Contig1360.frz3.fgene1"/>
    </source>
</evidence>
<dbReference type="AlphaFoldDB" id="A0A1I8B4B6"/>
<organism evidence="6 7">
    <name type="scientific">Meloidogyne hapla</name>
    <name type="common">Root-knot nematode worm</name>
    <dbReference type="NCBI Taxonomy" id="6305"/>
    <lineage>
        <taxon>Eukaryota</taxon>
        <taxon>Metazoa</taxon>
        <taxon>Ecdysozoa</taxon>
        <taxon>Nematoda</taxon>
        <taxon>Chromadorea</taxon>
        <taxon>Rhabditida</taxon>
        <taxon>Tylenchina</taxon>
        <taxon>Tylenchomorpha</taxon>
        <taxon>Tylenchoidea</taxon>
        <taxon>Meloidogynidae</taxon>
        <taxon>Meloidogyninae</taxon>
        <taxon>Meloidogyne</taxon>
    </lineage>
</organism>
<dbReference type="PANTHER" id="PTHR11627">
    <property type="entry name" value="FRUCTOSE-BISPHOSPHATE ALDOLASE"/>
    <property type="match status" value="1"/>
</dbReference>
<dbReference type="UniPathway" id="UPA00109">
    <property type="reaction ID" value="UER00183"/>
</dbReference>
<reference evidence="7" key="1">
    <citation type="submission" date="2016-11" db="UniProtKB">
        <authorList>
            <consortium name="WormBaseParasite"/>
        </authorList>
    </citation>
    <scope>IDENTIFICATION</scope>
</reference>